<dbReference type="CDD" id="cd14792">
    <property type="entry name" value="GH27"/>
    <property type="match status" value="1"/>
</dbReference>
<dbReference type="Pfam" id="PF08305">
    <property type="entry name" value="NPCBM"/>
    <property type="match status" value="2"/>
</dbReference>
<evidence type="ECO:0000256" key="7">
    <source>
        <dbReference type="ARBA" id="ARBA00023295"/>
    </source>
</evidence>
<dbReference type="InterPro" id="IPR038637">
    <property type="entry name" value="NPCBM_sf"/>
</dbReference>
<evidence type="ECO:0000313" key="12">
    <source>
        <dbReference type="EMBL" id="GIJ56283.1"/>
    </source>
</evidence>
<gene>
    <name evidence="12" type="primary">galA_2</name>
    <name evidence="12" type="ORF">Vau01_037990</name>
</gene>
<dbReference type="PROSITE" id="PS00512">
    <property type="entry name" value="ALPHA_GALACTOSIDASE"/>
    <property type="match status" value="1"/>
</dbReference>
<dbReference type="Gene3D" id="2.60.120.1060">
    <property type="entry name" value="NPCBM/NEW2 domain"/>
    <property type="match status" value="2"/>
</dbReference>
<dbReference type="GO" id="GO:0004557">
    <property type="term" value="F:alpha-galactosidase activity"/>
    <property type="evidence" value="ECO:0007669"/>
    <property type="project" value="UniProtKB-EC"/>
</dbReference>
<comment type="catalytic activity">
    <reaction evidence="1 8">
        <text>Hydrolysis of terminal, non-reducing alpha-D-galactose residues in alpha-D-galactosides, including galactose oligosaccharides, galactomannans and galactolipids.</text>
        <dbReference type="EC" id="3.2.1.22"/>
    </reaction>
</comment>
<dbReference type="InterPro" id="IPR041233">
    <property type="entry name" value="Melibiase_C"/>
</dbReference>
<dbReference type="AlphaFoldDB" id="A0A8J3Z4R4"/>
<feature type="signal peptide" evidence="10">
    <location>
        <begin position="1"/>
        <end position="31"/>
    </location>
</feature>
<dbReference type="Proteomes" id="UP000612585">
    <property type="component" value="Unassembled WGS sequence"/>
</dbReference>
<dbReference type="PANTHER" id="PTHR11452:SF75">
    <property type="entry name" value="ALPHA-GALACTOSIDASE MEL1"/>
    <property type="match status" value="1"/>
</dbReference>
<dbReference type="InterPro" id="IPR013785">
    <property type="entry name" value="Aldolase_TIM"/>
</dbReference>
<dbReference type="InterPro" id="IPR002241">
    <property type="entry name" value="Glyco_hydro_27"/>
</dbReference>
<keyword evidence="7 8" id="KW-0326">Glycosidase</keyword>
<dbReference type="Pfam" id="PF17801">
    <property type="entry name" value="Melibiase_C"/>
    <property type="match status" value="1"/>
</dbReference>
<keyword evidence="6 8" id="KW-1015">Disulfide bond</keyword>
<feature type="domain" description="Glycosyl hydrolase family 98 putative carbohydrate-binding module" evidence="11">
    <location>
        <begin position="404"/>
        <end position="549"/>
    </location>
</feature>
<dbReference type="SUPFAM" id="SSF49785">
    <property type="entry name" value="Galactose-binding domain-like"/>
    <property type="match status" value="2"/>
</dbReference>
<dbReference type="Gene3D" id="3.20.20.70">
    <property type="entry name" value="Aldolase class I"/>
    <property type="match status" value="1"/>
</dbReference>
<dbReference type="GO" id="GO:0016052">
    <property type="term" value="P:carbohydrate catabolic process"/>
    <property type="evidence" value="ECO:0007669"/>
    <property type="project" value="UniProtKB-ARBA"/>
</dbReference>
<evidence type="ECO:0000256" key="9">
    <source>
        <dbReference type="SAM" id="MobiDB-lite"/>
    </source>
</evidence>
<comment type="caution">
    <text evidence="12">The sequence shown here is derived from an EMBL/GenBank/DDBJ whole genome shotgun (WGS) entry which is preliminary data.</text>
</comment>
<evidence type="ECO:0000256" key="1">
    <source>
        <dbReference type="ARBA" id="ARBA00001255"/>
    </source>
</evidence>
<evidence type="ECO:0000256" key="4">
    <source>
        <dbReference type="ARBA" id="ARBA00022729"/>
    </source>
</evidence>
<dbReference type="EC" id="3.2.1.22" evidence="3 8"/>
<accession>A0A8J3Z4R4</accession>
<keyword evidence="5 8" id="KW-0378">Hydrolase</keyword>
<proteinExistence type="inferred from homology"/>
<dbReference type="Gene3D" id="2.60.40.1180">
    <property type="entry name" value="Golgi alpha-mannosidase II"/>
    <property type="match status" value="1"/>
</dbReference>
<dbReference type="SUPFAM" id="SSF51445">
    <property type="entry name" value="(Trans)glycosidases"/>
    <property type="match status" value="1"/>
</dbReference>
<dbReference type="RefSeq" id="WP_203994338.1">
    <property type="nucleotide sequence ID" value="NZ_BOPG01000024.1"/>
</dbReference>
<dbReference type="SMART" id="SM00776">
    <property type="entry name" value="NPCBM"/>
    <property type="match status" value="2"/>
</dbReference>
<evidence type="ECO:0000256" key="3">
    <source>
        <dbReference type="ARBA" id="ARBA00012755"/>
    </source>
</evidence>
<evidence type="ECO:0000256" key="10">
    <source>
        <dbReference type="SAM" id="SignalP"/>
    </source>
</evidence>
<reference evidence="12" key="1">
    <citation type="submission" date="2021-01" db="EMBL/GenBank/DDBJ databases">
        <title>Whole genome shotgun sequence of Virgisporangium aurantiacum NBRC 16421.</title>
        <authorList>
            <person name="Komaki H."/>
            <person name="Tamura T."/>
        </authorList>
    </citation>
    <scope>NUCLEOTIDE SEQUENCE</scope>
    <source>
        <strain evidence="12">NBRC 16421</strain>
    </source>
</reference>
<dbReference type="PRINTS" id="PR00740">
    <property type="entry name" value="GLHYDRLASE27"/>
</dbReference>
<evidence type="ECO:0000256" key="6">
    <source>
        <dbReference type="ARBA" id="ARBA00023157"/>
    </source>
</evidence>
<evidence type="ECO:0000259" key="11">
    <source>
        <dbReference type="SMART" id="SM00776"/>
    </source>
</evidence>
<dbReference type="PANTHER" id="PTHR11452">
    <property type="entry name" value="ALPHA-GALACTOSIDASE/ALPHA-N-ACETYLGALACTOSAMINIDASE"/>
    <property type="match status" value="1"/>
</dbReference>
<dbReference type="FunFam" id="2.60.40.1180:FF:000008">
    <property type="entry name" value="Alpha-galactosidase"/>
    <property type="match status" value="1"/>
</dbReference>
<name>A0A8J3Z4R4_9ACTN</name>
<dbReference type="InterPro" id="IPR000111">
    <property type="entry name" value="Glyco_hydro_27/36_CS"/>
</dbReference>
<keyword evidence="4 10" id="KW-0732">Signal</keyword>
<keyword evidence="13" id="KW-1185">Reference proteome</keyword>
<dbReference type="Pfam" id="PF16499">
    <property type="entry name" value="Melibiase_2"/>
    <property type="match status" value="1"/>
</dbReference>
<evidence type="ECO:0000256" key="8">
    <source>
        <dbReference type="RuleBase" id="RU361168"/>
    </source>
</evidence>
<comment type="similarity">
    <text evidence="2 8">Belongs to the glycosyl hydrolase 27 family.</text>
</comment>
<evidence type="ECO:0000256" key="2">
    <source>
        <dbReference type="ARBA" id="ARBA00009743"/>
    </source>
</evidence>
<dbReference type="EMBL" id="BOPG01000024">
    <property type="protein sequence ID" value="GIJ56283.1"/>
    <property type="molecule type" value="Genomic_DNA"/>
</dbReference>
<evidence type="ECO:0000256" key="5">
    <source>
        <dbReference type="ARBA" id="ARBA00022801"/>
    </source>
</evidence>
<feature type="chain" id="PRO_5035197400" description="Alpha-galactosidase" evidence="10">
    <location>
        <begin position="32"/>
        <end position="695"/>
    </location>
</feature>
<dbReference type="InterPro" id="IPR008979">
    <property type="entry name" value="Galactose-bd-like_sf"/>
</dbReference>
<dbReference type="InterPro" id="IPR017853">
    <property type="entry name" value="GH"/>
</dbReference>
<dbReference type="InterPro" id="IPR013222">
    <property type="entry name" value="Glyco_hyd_98_carb-bd"/>
</dbReference>
<dbReference type="SUPFAM" id="SSF51011">
    <property type="entry name" value="Glycosyl hydrolase domain"/>
    <property type="match status" value="1"/>
</dbReference>
<sequence>MKLRAAAVSLVVLAAVAVASVNPGRAAPANAAGTPPPGPIAAPVMGWNSWNRFGCNIDENLIRATADAIVSTGLRESGYTYVNIDDCWMASTRDAQGRLQPHPTRFPGGIKALADYVHARGLKLGIYSSAGTLTCAGFPASLDHEVVDAQTWASWGIDLLKYDNCNNQGRPARDRYRAMGDALKATGRHIVYSICNWGLDDPWLFGPETGGSYWRTTGDISDNWGSVTSLLDQQRGLEPFARKGFYNDPDMLEVGNGGLTQTENIAHFSLWALLSSPLLLGNDLRSVSASTLSVLRNADVLAVNQDWGGSQGRLVADAGDAEVWAKPMSDGSTAVVLFNRGATTATVATTAAALGLGGSSAYALRDLWTGATATSAGAVSASVPSHGVVMYRVTRSGSLSAAPVAGTHQVSDLSWLASSNGWGPAERDRANGEQAAGDGAALTVGGTAFAKGIGVHADSAVHLYLGRACRTFTAQVGVDGEVGANGSARFQVYGDGKLLAYTDVKTGGQAPTRLTVGTAGYLTLELRVTDARTGIDYDHADWGAPTLTCGSAGTGSWVSDRAWASSSNGWGPAERDQSNGEQAVSDGSVLTVGGVHYPKGIGAHPASDVAVTLGGACTRFTAVAGVDTETAGRGSVVFSVVADGTTLFTSPTVTTTPMAVDVDVTGRGTLRLVVAGGADGVEYDHADWADARLLC</sequence>
<feature type="domain" description="Glycosyl hydrolase family 98 putative carbohydrate-binding module" evidence="11">
    <location>
        <begin position="552"/>
        <end position="695"/>
    </location>
</feature>
<feature type="region of interest" description="Disordered" evidence="9">
    <location>
        <begin position="563"/>
        <end position="582"/>
    </location>
</feature>
<dbReference type="FunFam" id="3.20.20.70:FF:000202">
    <property type="entry name" value="Alpha-galactosidase"/>
    <property type="match status" value="1"/>
</dbReference>
<evidence type="ECO:0000313" key="13">
    <source>
        <dbReference type="Proteomes" id="UP000612585"/>
    </source>
</evidence>
<protein>
    <recommendedName>
        <fullName evidence="3 8">Alpha-galactosidase</fullName>
        <ecNumber evidence="3 8">3.2.1.22</ecNumber>
    </recommendedName>
    <alternativeName>
        <fullName evidence="8">Melibiase</fullName>
    </alternativeName>
</protein>
<organism evidence="12 13">
    <name type="scientific">Virgisporangium aurantiacum</name>
    <dbReference type="NCBI Taxonomy" id="175570"/>
    <lineage>
        <taxon>Bacteria</taxon>
        <taxon>Bacillati</taxon>
        <taxon>Actinomycetota</taxon>
        <taxon>Actinomycetes</taxon>
        <taxon>Micromonosporales</taxon>
        <taxon>Micromonosporaceae</taxon>
        <taxon>Virgisporangium</taxon>
    </lineage>
</organism>
<dbReference type="InterPro" id="IPR013780">
    <property type="entry name" value="Glyco_hydro_b"/>
</dbReference>